<feature type="compositionally biased region" description="Low complexity" evidence="1">
    <location>
        <begin position="770"/>
        <end position="780"/>
    </location>
</feature>
<dbReference type="CDD" id="cd00160">
    <property type="entry name" value="RhoGEF"/>
    <property type="match status" value="1"/>
</dbReference>
<dbReference type="GO" id="GO:0005085">
    <property type="term" value="F:guanyl-nucleotide exchange factor activity"/>
    <property type="evidence" value="ECO:0007669"/>
    <property type="project" value="InterPro"/>
</dbReference>
<feature type="region of interest" description="Disordered" evidence="1">
    <location>
        <begin position="1"/>
        <end position="20"/>
    </location>
</feature>
<dbReference type="EMBL" id="KQ947446">
    <property type="protein sequence ID" value="KUJ06473.1"/>
    <property type="molecule type" value="Genomic_DNA"/>
</dbReference>
<dbReference type="Gene3D" id="2.30.29.30">
    <property type="entry name" value="Pleckstrin-homology domain (PH domain)/Phosphotyrosine-binding domain (PTB)"/>
    <property type="match status" value="1"/>
</dbReference>
<dbReference type="RefSeq" id="XP_018060828.1">
    <property type="nucleotide sequence ID" value="XM_018213769.1"/>
</dbReference>
<protein>
    <recommendedName>
        <fullName evidence="2">DH domain-containing protein</fullName>
    </recommendedName>
</protein>
<dbReference type="PROSITE" id="PS00741">
    <property type="entry name" value="DH_1"/>
    <property type="match status" value="1"/>
</dbReference>
<dbReference type="InterPro" id="IPR011993">
    <property type="entry name" value="PH-like_dom_sf"/>
</dbReference>
<dbReference type="STRING" id="149040.A0A132B2J8"/>
<dbReference type="Gene3D" id="1.20.900.10">
    <property type="entry name" value="Dbl homology (DH) domain"/>
    <property type="match status" value="1"/>
</dbReference>
<dbReference type="InterPro" id="IPR000270">
    <property type="entry name" value="PB1_dom"/>
</dbReference>
<organism evidence="3 4">
    <name type="scientific">Mollisia scopiformis</name>
    <name type="common">Conifer needle endophyte fungus</name>
    <name type="synonym">Phialocephala scopiformis</name>
    <dbReference type="NCBI Taxonomy" id="149040"/>
    <lineage>
        <taxon>Eukaryota</taxon>
        <taxon>Fungi</taxon>
        <taxon>Dikarya</taxon>
        <taxon>Ascomycota</taxon>
        <taxon>Pezizomycotina</taxon>
        <taxon>Leotiomycetes</taxon>
        <taxon>Helotiales</taxon>
        <taxon>Mollisiaceae</taxon>
        <taxon>Mollisia</taxon>
    </lineage>
</organism>
<dbReference type="SUPFAM" id="SSF48065">
    <property type="entry name" value="DBL homology domain (DH-domain)"/>
    <property type="match status" value="1"/>
</dbReference>
<feature type="region of interest" description="Disordered" evidence="1">
    <location>
        <begin position="701"/>
        <end position="1037"/>
    </location>
</feature>
<feature type="compositionally biased region" description="Polar residues" evidence="1">
    <location>
        <begin position="1002"/>
        <end position="1032"/>
    </location>
</feature>
<dbReference type="GO" id="GO:0005634">
    <property type="term" value="C:nucleus"/>
    <property type="evidence" value="ECO:0007669"/>
    <property type="project" value="TreeGrafter"/>
</dbReference>
<dbReference type="GO" id="GO:0000935">
    <property type="term" value="C:division septum"/>
    <property type="evidence" value="ECO:0007669"/>
    <property type="project" value="TreeGrafter"/>
</dbReference>
<dbReference type="InterPro" id="IPR001331">
    <property type="entry name" value="GDS_CDC24_CS"/>
</dbReference>
<evidence type="ECO:0000313" key="4">
    <source>
        <dbReference type="Proteomes" id="UP000070700"/>
    </source>
</evidence>
<dbReference type="InterPro" id="IPR000219">
    <property type="entry name" value="DH_dom"/>
</dbReference>
<proteinExistence type="predicted"/>
<feature type="compositionally biased region" description="Low complexity" evidence="1">
    <location>
        <begin position="837"/>
        <end position="848"/>
    </location>
</feature>
<feature type="region of interest" description="Disordered" evidence="1">
    <location>
        <begin position="29"/>
        <end position="61"/>
    </location>
</feature>
<name>A0A132B2J8_MOLSC</name>
<reference evidence="3 4" key="1">
    <citation type="submission" date="2015-10" db="EMBL/GenBank/DDBJ databases">
        <title>Full genome of DAOMC 229536 Phialocephala scopiformis, a fungal endophyte of spruce producing the potent anti-insectan compound rugulosin.</title>
        <authorList>
            <consortium name="DOE Joint Genome Institute"/>
            <person name="Walker A.K."/>
            <person name="Frasz S.L."/>
            <person name="Seifert K.A."/>
            <person name="Miller J.D."/>
            <person name="Mondo S.J."/>
            <person name="Labutti K."/>
            <person name="Lipzen A."/>
            <person name="Dockter R."/>
            <person name="Kennedy M."/>
            <person name="Grigoriev I.V."/>
            <person name="Spatafora J.W."/>
        </authorList>
    </citation>
    <scope>NUCLEOTIDE SEQUENCE [LARGE SCALE GENOMIC DNA]</scope>
    <source>
        <strain evidence="3 4">CBS 120377</strain>
    </source>
</reference>
<dbReference type="GO" id="GO:0035556">
    <property type="term" value="P:intracellular signal transduction"/>
    <property type="evidence" value="ECO:0007669"/>
    <property type="project" value="InterPro"/>
</dbReference>
<feature type="compositionally biased region" description="Basic and acidic residues" evidence="1">
    <location>
        <begin position="614"/>
        <end position="638"/>
    </location>
</feature>
<dbReference type="InterPro" id="IPR010481">
    <property type="entry name" value="Cdc24/Scd1_N"/>
</dbReference>
<dbReference type="Proteomes" id="UP000070700">
    <property type="component" value="Unassembled WGS sequence"/>
</dbReference>
<dbReference type="FunCoup" id="A0A132B2J8">
    <property type="interactions" value="111"/>
</dbReference>
<feature type="compositionally biased region" description="Polar residues" evidence="1">
    <location>
        <begin position="748"/>
        <end position="759"/>
    </location>
</feature>
<evidence type="ECO:0000313" key="3">
    <source>
        <dbReference type="EMBL" id="KUJ06473.1"/>
    </source>
</evidence>
<dbReference type="GO" id="GO:0043332">
    <property type="term" value="C:mating projection tip"/>
    <property type="evidence" value="ECO:0007669"/>
    <property type="project" value="TreeGrafter"/>
</dbReference>
<feature type="region of interest" description="Disordered" evidence="1">
    <location>
        <begin position="614"/>
        <end position="641"/>
    </location>
</feature>
<evidence type="ECO:0000259" key="2">
    <source>
        <dbReference type="PROSITE" id="PS50010"/>
    </source>
</evidence>
<dbReference type="FunFam" id="1.20.900.10:FF:000041">
    <property type="entry name" value="Rho guanyl nucleotide exchange factor"/>
    <property type="match status" value="1"/>
</dbReference>
<dbReference type="CDD" id="cd13246">
    <property type="entry name" value="PH_Scd1"/>
    <property type="match status" value="1"/>
</dbReference>
<dbReference type="InterPro" id="IPR035899">
    <property type="entry name" value="DBL_dom_sf"/>
</dbReference>
<accession>A0A132B2J8</accession>
<feature type="compositionally biased region" description="Low complexity" evidence="1">
    <location>
        <begin position="31"/>
        <end position="61"/>
    </location>
</feature>
<dbReference type="GeneID" id="28823495"/>
<dbReference type="PANTHER" id="PTHR47339:SF1">
    <property type="entry name" value="CELL DIVISION CONTROL PROTEIN 24"/>
    <property type="match status" value="1"/>
</dbReference>
<dbReference type="PANTHER" id="PTHR47339">
    <property type="entry name" value="CELL DIVISION CONTROL PROTEIN 24"/>
    <property type="match status" value="1"/>
</dbReference>
<dbReference type="GO" id="GO:0031106">
    <property type="term" value="P:septin ring organization"/>
    <property type="evidence" value="ECO:0007669"/>
    <property type="project" value="TreeGrafter"/>
</dbReference>
<feature type="compositionally biased region" description="Polar residues" evidence="1">
    <location>
        <begin position="810"/>
        <end position="829"/>
    </location>
</feature>
<dbReference type="Pfam" id="PF06395">
    <property type="entry name" value="CDC24"/>
    <property type="match status" value="1"/>
</dbReference>
<dbReference type="OrthoDB" id="1594986at2759"/>
<dbReference type="SUPFAM" id="SSF50729">
    <property type="entry name" value="PH domain-like"/>
    <property type="match status" value="1"/>
</dbReference>
<gene>
    <name evidence="3" type="ORF">LY89DRAFT_678738</name>
</gene>
<dbReference type="Pfam" id="PF15411">
    <property type="entry name" value="PH_10"/>
    <property type="match status" value="1"/>
</dbReference>
<keyword evidence="4" id="KW-1185">Reference proteome</keyword>
<dbReference type="KEGG" id="psco:LY89DRAFT_678738"/>
<dbReference type="InParanoid" id="A0A132B2J8"/>
<dbReference type="FunFam" id="3.10.20.90:FF:000176">
    <property type="entry name" value="Rho guanyl nucleotide exchange factor"/>
    <property type="match status" value="1"/>
</dbReference>
<dbReference type="SUPFAM" id="SSF54277">
    <property type="entry name" value="CAD &amp; PB1 domains"/>
    <property type="match status" value="1"/>
</dbReference>
<feature type="compositionally biased region" description="Polar residues" evidence="1">
    <location>
        <begin position="965"/>
        <end position="995"/>
    </location>
</feature>
<dbReference type="Pfam" id="PF00564">
    <property type="entry name" value="PB1"/>
    <property type="match status" value="1"/>
</dbReference>
<sequence length="1137" mass="125355">MSSGGVATHMAHGPLSRTNTAPLFQTRSAGLSQTMSHSSRSSQLSGSTAFTSSSSTSLSSMTSSATLVPQIPMSANGSPNGSGPVVATNNIINQRADASRSLYQICVNLRQRLAQVPNFDTHLNDSDDEDEGEDMDPVSSLWRCLRKGTPLMTIYNSLQPPEPLQIDDKIQEPKRPKIAAFKFVEACLKGDLKLPPGECFSLQDLFGDDTTGFVKVTQVINIVLDVAKQRGLLLTSEKEDEAPSAAAPGVKMTYRDHVVKELVDTERKYVQDLENLHELKKKIEQKGVIPGDVVHDIFLNLNAILDFQRRFLIKIETTNSLPDDKQEWGLPFTNYEEAFGIYQPFIANQRKAAAIAKREFDKIALAEHAVVVDFNTLDGFLLKPMQRLVKYPLLLKDMRDKTQADEETKADLTAGIEASNRVLSQANAAVDRELRAEALEDLCARVDDWKNHRVDHFGELLLHGQFPVVTGKSDVQKEVRPPSVRYPSSVADFKSAVDHKRKALLSSFRRSTPTHTQSLPEDIASSWDQASATESEATFAESRRWSTIGDTDRFLSNMLFHHFEGSHPVTGDPILAEKYANSLGINCPQYEQYTIYLFERILLCCKELNPNKSKDKLMGAQKDKKDKKDKNRNKEPNKNAKLQLKGRIFMTNVTEVLSLAKQGSYTVQIFWKGDPGVENFIIRFSNEETMKKWYEGVDGQRKQHASSIQTGSSPDAGPADFAWMRDQTGLANPYAQQDDDDDDDEYSTPASAPIPNSTYPGPAGIPRNASSTSLRSRSTTGDSGQSMASIVRGPVPPRQFPMNISAPPLSLQTQIASQMPSPGQRNGDSYFSPVAESPASSRTSTASSMFPFPRQGTPQGGWGEDHNRYTAPAMPRAPSRGSQNPADAYMNGRGPQRPSLPAMASQNQASVAQQRSRSYSTPDINAQNGGRRLPNGAASGQQVPAVPGIPSHLQGHPAYDAGIPRSQNSSPNGLPMRSNTQSPGTQRDRMTQQSAYPAVPQYNRSNTTQIPMTNADSRTMSPPLGSANSTSGEPELPNQLKVKVNCNGNYVTLVAGYNIKYQVLVDRIDAKVGRFSNNAISQGTMRLRYRDEDGDLVTIESDDDVRIAFQEWREAQKYQYQAGQLGEIELFCLTMDN</sequence>
<dbReference type="InterPro" id="IPR033511">
    <property type="entry name" value="Cdc24/Scd1_PH_dom"/>
</dbReference>
<dbReference type="PROSITE" id="PS50010">
    <property type="entry name" value="DH_2"/>
    <property type="match status" value="1"/>
</dbReference>
<dbReference type="AlphaFoldDB" id="A0A132B2J8"/>
<dbReference type="Gene3D" id="3.10.20.90">
    <property type="entry name" value="Phosphatidylinositol 3-kinase Catalytic Subunit, Chain A, domain 1"/>
    <property type="match status" value="1"/>
</dbReference>
<feature type="compositionally biased region" description="Polar residues" evidence="1">
    <location>
        <begin position="904"/>
        <end position="928"/>
    </location>
</feature>
<feature type="compositionally biased region" description="Acidic residues" evidence="1">
    <location>
        <begin position="737"/>
        <end position="746"/>
    </location>
</feature>
<dbReference type="SMART" id="SM00325">
    <property type="entry name" value="RhoGEF"/>
    <property type="match status" value="1"/>
</dbReference>
<dbReference type="InterPro" id="IPR053026">
    <property type="entry name" value="CDC42_GEF"/>
</dbReference>
<feature type="domain" description="DH" evidence="2">
    <location>
        <begin position="254"/>
        <end position="429"/>
    </location>
</feature>
<dbReference type="CDD" id="cd05992">
    <property type="entry name" value="PB1"/>
    <property type="match status" value="1"/>
</dbReference>
<evidence type="ECO:0000256" key="1">
    <source>
        <dbReference type="SAM" id="MobiDB-lite"/>
    </source>
</evidence>
<dbReference type="Pfam" id="PF00621">
    <property type="entry name" value="RhoGEF"/>
    <property type="match status" value="1"/>
</dbReference>
<dbReference type="GO" id="GO:0030010">
    <property type="term" value="P:establishment of cell polarity"/>
    <property type="evidence" value="ECO:0007669"/>
    <property type="project" value="TreeGrafter"/>
</dbReference>
<dbReference type="GO" id="GO:0005737">
    <property type="term" value="C:cytoplasm"/>
    <property type="evidence" value="ECO:0007669"/>
    <property type="project" value="TreeGrafter"/>
</dbReference>